<gene>
    <name evidence="1" type="ORF">NEZAVI_LOCUS5626</name>
</gene>
<dbReference type="EMBL" id="OV725079">
    <property type="protein sequence ID" value="CAH1395328.1"/>
    <property type="molecule type" value="Genomic_DNA"/>
</dbReference>
<dbReference type="Proteomes" id="UP001152798">
    <property type="component" value="Chromosome 3"/>
</dbReference>
<name>A0A9P0EEC0_NEZVI</name>
<proteinExistence type="predicted"/>
<evidence type="ECO:0000313" key="1">
    <source>
        <dbReference type="EMBL" id="CAH1395328.1"/>
    </source>
</evidence>
<protein>
    <submittedName>
        <fullName evidence="1">Uncharacterized protein</fullName>
    </submittedName>
</protein>
<dbReference type="AlphaFoldDB" id="A0A9P0EEC0"/>
<reference evidence="1" key="1">
    <citation type="submission" date="2022-01" db="EMBL/GenBank/DDBJ databases">
        <authorList>
            <person name="King R."/>
        </authorList>
    </citation>
    <scope>NUCLEOTIDE SEQUENCE</scope>
</reference>
<evidence type="ECO:0000313" key="2">
    <source>
        <dbReference type="Proteomes" id="UP001152798"/>
    </source>
</evidence>
<sequence length="69" mass="8173">MDLSAVNTKETPAIKKQCYKCKLKQLRERTELQGRSKENMLENFPTFPLMSHERIFLVRVILTYLKANE</sequence>
<keyword evidence="2" id="KW-1185">Reference proteome</keyword>
<organism evidence="1 2">
    <name type="scientific">Nezara viridula</name>
    <name type="common">Southern green stink bug</name>
    <name type="synonym">Cimex viridulus</name>
    <dbReference type="NCBI Taxonomy" id="85310"/>
    <lineage>
        <taxon>Eukaryota</taxon>
        <taxon>Metazoa</taxon>
        <taxon>Ecdysozoa</taxon>
        <taxon>Arthropoda</taxon>
        <taxon>Hexapoda</taxon>
        <taxon>Insecta</taxon>
        <taxon>Pterygota</taxon>
        <taxon>Neoptera</taxon>
        <taxon>Paraneoptera</taxon>
        <taxon>Hemiptera</taxon>
        <taxon>Heteroptera</taxon>
        <taxon>Panheteroptera</taxon>
        <taxon>Pentatomomorpha</taxon>
        <taxon>Pentatomoidea</taxon>
        <taxon>Pentatomidae</taxon>
        <taxon>Pentatominae</taxon>
        <taxon>Nezara</taxon>
    </lineage>
</organism>
<accession>A0A9P0EEC0</accession>